<organism evidence="4 5">
    <name type="scientific">Candidatus Egerieisoma faecipullorum</name>
    <dbReference type="NCBI Taxonomy" id="2840963"/>
    <lineage>
        <taxon>Bacteria</taxon>
        <taxon>Bacillati</taxon>
        <taxon>Bacillota</taxon>
        <taxon>Clostridia</taxon>
        <taxon>Eubacteriales</taxon>
        <taxon>Clostridiaceae</taxon>
        <taxon>Clostridiaceae incertae sedis</taxon>
        <taxon>Candidatus Egerieisoma</taxon>
    </lineage>
</organism>
<dbReference type="Proteomes" id="UP000824089">
    <property type="component" value="Unassembled WGS sequence"/>
</dbReference>
<name>A0A9D1L9G3_9CLOT</name>
<dbReference type="PANTHER" id="PTHR30373">
    <property type="entry name" value="UPF0603 PROTEIN YGCG"/>
    <property type="match status" value="1"/>
</dbReference>
<dbReference type="AlphaFoldDB" id="A0A9D1L9G3"/>
<dbReference type="InterPro" id="IPR007621">
    <property type="entry name" value="TPM_dom"/>
</dbReference>
<accession>A0A9D1L9G3</accession>
<comment type="caution">
    <text evidence="4">The sequence shown here is derived from an EMBL/GenBank/DDBJ whole genome shotgun (WGS) entry which is preliminary data.</text>
</comment>
<feature type="domain" description="TPM" evidence="3">
    <location>
        <begin position="35"/>
        <end position="154"/>
    </location>
</feature>
<evidence type="ECO:0000313" key="5">
    <source>
        <dbReference type="Proteomes" id="UP000824089"/>
    </source>
</evidence>
<evidence type="ECO:0000259" key="3">
    <source>
        <dbReference type="Pfam" id="PF04536"/>
    </source>
</evidence>
<keyword evidence="2" id="KW-0472">Membrane</keyword>
<evidence type="ECO:0000256" key="2">
    <source>
        <dbReference type="SAM" id="Phobius"/>
    </source>
</evidence>
<dbReference type="PANTHER" id="PTHR30373:SF2">
    <property type="entry name" value="UPF0603 PROTEIN YGCG"/>
    <property type="match status" value="1"/>
</dbReference>
<evidence type="ECO:0000313" key="4">
    <source>
        <dbReference type="EMBL" id="HIU28836.1"/>
    </source>
</evidence>
<sequence length="273" mass="30204">MLRGKQFYIFLGTLLLLSIFILPVIAADAGTPDKVVDGAGLLTEEEEDALRSRIAEVVSRYQCDLVIVTADSTHGKTPRAFADDYFDENGYGIGASRNGVLLLVSMEERDWYISTSGTAIRAFTEYGLDYMEERIPPLLTSGDYMEAFETFVSLCEDFLRETEENRPYDIDNKIREPKTLSDYLFYLVISVAVGAVIAFFATSSMKRKLKTAVPQPAAHTYIREDGVQITKSKDLYLFSSVSRTPRPKNTGGGGSRTHTSASGRSHGGRGGKF</sequence>
<dbReference type="EMBL" id="DVMM01000018">
    <property type="protein sequence ID" value="HIU28836.1"/>
    <property type="molecule type" value="Genomic_DNA"/>
</dbReference>
<feature type="region of interest" description="Disordered" evidence="1">
    <location>
        <begin position="241"/>
        <end position="273"/>
    </location>
</feature>
<evidence type="ECO:0000256" key="1">
    <source>
        <dbReference type="SAM" id="MobiDB-lite"/>
    </source>
</evidence>
<keyword evidence="2" id="KW-0812">Transmembrane</keyword>
<dbReference type="Gene3D" id="3.10.310.50">
    <property type="match status" value="1"/>
</dbReference>
<keyword evidence="2" id="KW-1133">Transmembrane helix</keyword>
<reference evidence="4" key="1">
    <citation type="submission" date="2020-10" db="EMBL/GenBank/DDBJ databases">
        <authorList>
            <person name="Gilroy R."/>
        </authorList>
    </citation>
    <scope>NUCLEOTIDE SEQUENCE</scope>
    <source>
        <strain evidence="4">CHK195-4489</strain>
    </source>
</reference>
<dbReference type="Pfam" id="PF04536">
    <property type="entry name" value="TPM_phosphatase"/>
    <property type="match status" value="1"/>
</dbReference>
<protein>
    <submittedName>
        <fullName evidence="4">TPM domain-containing protein</fullName>
    </submittedName>
</protein>
<gene>
    <name evidence="4" type="ORF">IAD50_00915</name>
</gene>
<feature type="transmembrane region" description="Helical" evidence="2">
    <location>
        <begin position="183"/>
        <end position="201"/>
    </location>
</feature>
<proteinExistence type="predicted"/>
<reference evidence="4" key="2">
    <citation type="journal article" date="2021" name="PeerJ">
        <title>Extensive microbial diversity within the chicken gut microbiome revealed by metagenomics and culture.</title>
        <authorList>
            <person name="Gilroy R."/>
            <person name="Ravi A."/>
            <person name="Getino M."/>
            <person name="Pursley I."/>
            <person name="Horton D.L."/>
            <person name="Alikhan N.F."/>
            <person name="Baker D."/>
            <person name="Gharbi K."/>
            <person name="Hall N."/>
            <person name="Watson M."/>
            <person name="Adriaenssens E.M."/>
            <person name="Foster-Nyarko E."/>
            <person name="Jarju S."/>
            <person name="Secka A."/>
            <person name="Antonio M."/>
            <person name="Oren A."/>
            <person name="Chaudhuri R.R."/>
            <person name="La Ragione R."/>
            <person name="Hildebrand F."/>
            <person name="Pallen M.J."/>
        </authorList>
    </citation>
    <scope>NUCLEOTIDE SEQUENCE</scope>
    <source>
        <strain evidence="4">CHK195-4489</strain>
    </source>
</reference>